<reference evidence="4" key="4">
    <citation type="submission" date="2019-12" db="UniProtKB">
        <authorList>
            <consortium name="WormBaseParasite"/>
        </authorList>
    </citation>
    <scope>IDENTIFICATION</scope>
</reference>
<dbReference type="EMBL" id="LN856869">
    <property type="protein sequence ID" value="CDP93435.1"/>
    <property type="molecule type" value="Genomic_DNA"/>
</dbReference>
<evidence type="ECO:0000313" key="4">
    <source>
        <dbReference type="WBParaSite" id="Bm9258.1"/>
    </source>
</evidence>
<gene>
    <name evidence="1 4 5" type="ORF">Bm9258</name>
    <name evidence="2" type="ORF">BM_BM9258</name>
    <name evidence="1" type="ORF">BM_Bm9258</name>
</gene>
<dbReference type="WormBase" id="Bm9258">
    <property type="protein sequence ID" value="BM16574"/>
    <property type="gene ID" value="WBGene00229519"/>
</dbReference>
<dbReference type="CTD" id="6095307"/>
<dbReference type="EMBL" id="CAAKNF010000192">
    <property type="protein sequence ID" value="VIO90308.1"/>
    <property type="molecule type" value="Genomic_DNA"/>
</dbReference>
<keyword evidence="3" id="KW-1185">Reference proteome</keyword>
<evidence type="ECO:0000313" key="2">
    <source>
        <dbReference type="EMBL" id="VIO90308.1"/>
    </source>
</evidence>
<protein>
    <submittedName>
        <fullName evidence="1 4">Bm9258</fullName>
    </submittedName>
</protein>
<name>A0A0J9XRA1_BRUMA</name>
<organism evidence="1">
    <name type="scientific">Brugia malayi</name>
    <name type="common">Filarial nematode worm</name>
    <dbReference type="NCBI Taxonomy" id="6279"/>
    <lineage>
        <taxon>Eukaryota</taxon>
        <taxon>Metazoa</taxon>
        <taxon>Ecdysozoa</taxon>
        <taxon>Nematoda</taxon>
        <taxon>Chromadorea</taxon>
        <taxon>Rhabditida</taxon>
        <taxon>Spirurina</taxon>
        <taxon>Spiruromorpha</taxon>
        <taxon>Filarioidea</taxon>
        <taxon>Onchocercidae</taxon>
        <taxon>Brugia</taxon>
    </lineage>
</organism>
<accession>A0A0J9XRA1</accession>
<evidence type="ECO:0000313" key="1">
    <source>
        <dbReference type="EMBL" id="CDP93435.1"/>
    </source>
</evidence>
<accession>A0A4E9F3D2</accession>
<reference evidence="1" key="2">
    <citation type="submission" date="2012-12" db="EMBL/GenBank/DDBJ databases">
        <authorList>
            <person name="Gao Y.W."/>
            <person name="Fan S.T."/>
            <person name="Sun H.T."/>
            <person name="Wang Z."/>
            <person name="Gao X.L."/>
            <person name="Li Y.G."/>
            <person name="Wang T.C."/>
            <person name="Zhang K."/>
            <person name="Xu W.W."/>
            <person name="Yu Z.J."/>
            <person name="Xia X.Z."/>
        </authorList>
    </citation>
    <scope>NUCLEOTIDE SEQUENCE</scope>
    <source>
        <strain evidence="1">FR3</strain>
    </source>
</reference>
<dbReference type="WBParaSite" id="Bm9258.1">
    <property type="protein sequence ID" value="Bm9258.1"/>
    <property type="gene ID" value="WBGene00229519"/>
</dbReference>
<reference evidence="2" key="3">
    <citation type="submission" date="2019-04" db="EMBL/GenBank/DDBJ databases">
        <authorList>
            <person name="Howe K."/>
            <person name="Paulini M."/>
            <person name="Williams G."/>
        </authorList>
    </citation>
    <scope>NUCLEOTIDE SEQUENCE [LARGE SCALE GENOMIC DNA]</scope>
    <source>
        <strain evidence="2">FR3</strain>
    </source>
</reference>
<reference evidence="1 3" key="1">
    <citation type="journal article" date="2007" name="Science">
        <title>Draft genome of the filarial nematode parasite Brugia malayi.</title>
        <authorList>
            <person name="Ghedin E."/>
            <person name="Wang S."/>
            <person name="Spiro D."/>
            <person name="Caler E."/>
            <person name="Zhao Q."/>
            <person name="Crabtree J."/>
            <person name="Allen J.E."/>
            <person name="Delcher A.L."/>
            <person name="Guiliano D.B."/>
            <person name="Miranda-Saavedra D."/>
            <person name="Angiuoli S.V."/>
            <person name="Creasy T."/>
            <person name="Amedeo P."/>
            <person name="Haas B."/>
            <person name="El-Sayed N.M."/>
            <person name="Wortman J.R."/>
            <person name="Feldblyum T."/>
            <person name="Tallon L."/>
            <person name="Schatz M."/>
            <person name="Shumway M."/>
            <person name="Koo H."/>
            <person name="Salzberg S.L."/>
            <person name="Schobel S."/>
            <person name="Pertea M."/>
            <person name="Pop M."/>
            <person name="White O."/>
            <person name="Barton G.J."/>
            <person name="Carlow C.K."/>
            <person name="Crawford M.J."/>
            <person name="Daub J."/>
            <person name="Dimmic M.W."/>
            <person name="Estes C.F."/>
            <person name="Foster J.M."/>
            <person name="Ganatra M."/>
            <person name="Gregory W.F."/>
            <person name="Johnson N.M."/>
            <person name="Jin J."/>
            <person name="Komuniecki R."/>
            <person name="Korf I."/>
            <person name="Kumar S."/>
            <person name="Laney S."/>
            <person name="Li B.W."/>
            <person name="Li W."/>
            <person name="Lindblom T.H."/>
            <person name="Lustigman S."/>
            <person name="Ma D."/>
            <person name="Maina C.V."/>
            <person name="Martin D.M."/>
            <person name="McCarter J.P."/>
            <person name="McReynolds L."/>
            <person name="Mitreva M."/>
            <person name="Nutman T.B."/>
            <person name="Parkinson J."/>
            <person name="Peregrin-Alvarez J.M."/>
            <person name="Poole C."/>
            <person name="Ren Q."/>
            <person name="Saunders L."/>
            <person name="Sluder A.E."/>
            <person name="Smith K."/>
            <person name="Stanke M."/>
            <person name="Unnasch T.R."/>
            <person name="Ware J."/>
            <person name="Wei A.D."/>
            <person name="Weil G."/>
            <person name="Williams D.J."/>
            <person name="Zhang Y."/>
            <person name="Williams S.A."/>
            <person name="Fraser-Liggett C."/>
            <person name="Slatko B."/>
            <person name="Blaxter M.L."/>
            <person name="Scott A.L."/>
        </authorList>
    </citation>
    <scope>NUCLEOTIDE SEQUENCE</scope>
    <source>
        <strain evidence="1 3">FR3</strain>
    </source>
</reference>
<dbReference type="AlphaFoldDB" id="A0A0J9XRA1"/>
<proteinExistence type="predicted"/>
<dbReference type="GeneID" id="6095307"/>
<evidence type="ECO:0000313" key="3">
    <source>
        <dbReference type="Proteomes" id="UP000006672"/>
    </source>
</evidence>
<dbReference type="Proteomes" id="UP000006672">
    <property type="component" value="Unassembled WGS sequence"/>
</dbReference>
<dbReference type="OrthoDB" id="5788056at2759"/>
<dbReference type="KEGG" id="bmy:BM_BM9258"/>
<evidence type="ECO:0000313" key="5">
    <source>
        <dbReference type="WormBase" id="Bm9258"/>
    </source>
</evidence>
<dbReference type="RefSeq" id="XP_001891861.2">
    <property type="nucleotide sequence ID" value="XM_001891826.2"/>
</dbReference>
<dbReference type="OMA" id="SERYHWG"/>
<sequence>MLCDRMITEMARSFRCCFICTQEMSLRRKSVKHKKVKEPKPTISHVSSTNAIKNVKVTLKEIETQKNEDYLQIVGNEHQRKEQNILDHFQNDKNRRHKLMHLDLLFREKNYFRKLDFPRIEQCAAWLNSERYHWGGWHIRIPTSQPRFGIVLAIGHCWWRKTSFKCAHELAILVVRTSFSIIYEKHYHNHAIFRKPLVSFKDYNYENDQHVEFLRTHLPPVETLLSR</sequence>